<evidence type="ECO:0000259" key="6">
    <source>
        <dbReference type="Pfam" id="PF00884"/>
    </source>
</evidence>
<feature type="signal peptide" evidence="5">
    <location>
        <begin position="1"/>
        <end position="40"/>
    </location>
</feature>
<dbReference type="PROSITE" id="PS00523">
    <property type="entry name" value="SULFATASE_1"/>
    <property type="match status" value="1"/>
</dbReference>
<comment type="caution">
    <text evidence="7">The sequence shown here is derived from an EMBL/GenBank/DDBJ whole genome shotgun (WGS) entry which is preliminary data.</text>
</comment>
<dbReference type="CDD" id="cd16027">
    <property type="entry name" value="SGSH"/>
    <property type="match status" value="1"/>
</dbReference>
<keyword evidence="3" id="KW-0378">Hydrolase</keyword>
<evidence type="ECO:0000313" key="7">
    <source>
        <dbReference type="EMBL" id="TDC50360.1"/>
    </source>
</evidence>
<dbReference type="Pfam" id="PF00884">
    <property type="entry name" value="Sulfatase"/>
    <property type="match status" value="1"/>
</dbReference>
<evidence type="ECO:0000256" key="5">
    <source>
        <dbReference type="SAM" id="SignalP"/>
    </source>
</evidence>
<comment type="similarity">
    <text evidence="1">Belongs to the sulfatase family.</text>
</comment>
<keyword evidence="4" id="KW-0106">Calcium</keyword>
<dbReference type="InterPro" id="IPR000917">
    <property type="entry name" value="Sulfatase_N"/>
</dbReference>
<dbReference type="Gene3D" id="1.25.10.10">
    <property type="entry name" value="Leucine-rich Repeat Variant"/>
    <property type="match status" value="1"/>
</dbReference>
<dbReference type="OrthoDB" id="9777306at2"/>
<keyword evidence="5" id="KW-0732">Signal</keyword>
<evidence type="ECO:0000256" key="2">
    <source>
        <dbReference type="ARBA" id="ARBA00022723"/>
    </source>
</evidence>
<evidence type="ECO:0000256" key="4">
    <source>
        <dbReference type="ARBA" id="ARBA00022837"/>
    </source>
</evidence>
<reference evidence="7 8" key="1">
    <citation type="submission" date="2019-02" db="EMBL/GenBank/DDBJ databases">
        <title>Draft genome sequences of novel Actinobacteria.</title>
        <authorList>
            <person name="Sahin N."/>
            <person name="Ay H."/>
            <person name="Saygin H."/>
        </authorList>
    </citation>
    <scope>NUCLEOTIDE SEQUENCE [LARGE SCALE GENOMIC DNA]</scope>
    <source>
        <strain evidence="7 8">KC603</strain>
    </source>
</reference>
<proteinExistence type="inferred from homology"/>
<dbReference type="SUPFAM" id="SSF53649">
    <property type="entry name" value="Alkaline phosphatase-like"/>
    <property type="match status" value="1"/>
</dbReference>
<dbReference type="InterPro" id="IPR016024">
    <property type="entry name" value="ARM-type_fold"/>
</dbReference>
<keyword evidence="2" id="KW-0479">Metal-binding</keyword>
<dbReference type="PANTHER" id="PTHR42693">
    <property type="entry name" value="ARYLSULFATASE FAMILY MEMBER"/>
    <property type="match status" value="1"/>
</dbReference>
<protein>
    <submittedName>
        <fullName evidence="7">Sulfatase</fullName>
    </submittedName>
</protein>
<organism evidence="7 8">
    <name type="scientific">Jiangella ureilytica</name>
    <dbReference type="NCBI Taxonomy" id="2530374"/>
    <lineage>
        <taxon>Bacteria</taxon>
        <taxon>Bacillati</taxon>
        <taxon>Actinomycetota</taxon>
        <taxon>Actinomycetes</taxon>
        <taxon>Jiangellales</taxon>
        <taxon>Jiangellaceae</taxon>
        <taxon>Jiangella</taxon>
    </lineage>
</organism>
<dbReference type="InterPro" id="IPR024607">
    <property type="entry name" value="Sulfatase_CS"/>
</dbReference>
<sequence length="634" mass="70203">MTHQPEQATPSCSSVSRRDLLAAAGAVAATFAVAAAPAHAATPSRARPNILWLVSEDNNPYVGAYGDPLARTPTIDALARDGVLYRNAFSTAPVCAPSRFSIITGLHAEAAGPAHHMRAEGELPAYVRGFPEYLRQAGYYCTNNDKTDYNTVVDLAATWDASGRTAHWRDRPADTPFFAVFNFQTTHESQLFGAPDGVTDPAQVRVPPYLPDTPNVRADRAHQYDLMAAMDAQLAARLAELDADGLAEDTIVFYYGDNGGVLPWSKRHAVDDGLRVPLVLRFPRRWAHLAPARPGSAIDDPVTLMDLGPTVLSLARVPVPGHVHGQVLAGRQRTEPRRYAFGMRGRMDERYDMVRTVSDGRLRYIRTYAPHRPYGQVNAYAWQLKSYQDWEQAHLNGTLDDVQDRFWRERPAEEFYDTHADPDHLHNLVGDPHHRARLEEFRRVLAEHMMEVNDNGFIPEGSALEGYDDAREPGAYPLRRIMALAARAIAREAAHAPLFLRELGDTNEVIRYWAASGLLIFGHGGAIDHLAALEERWDLEPSPHVKVVLSELLVKLGSHRPAVSWLAATLDTHENARVRLQAANALTYIGDAALPALPALDRAAAGSDRYLRNCGRYLGLVLRGEYTPQTPLFV</sequence>
<feature type="domain" description="Sulfatase N-terminal" evidence="6">
    <location>
        <begin position="48"/>
        <end position="315"/>
    </location>
</feature>
<dbReference type="EMBL" id="SMKL01000031">
    <property type="protein sequence ID" value="TDC50360.1"/>
    <property type="molecule type" value="Genomic_DNA"/>
</dbReference>
<dbReference type="SUPFAM" id="SSF48371">
    <property type="entry name" value="ARM repeat"/>
    <property type="match status" value="1"/>
</dbReference>
<feature type="chain" id="PRO_5020285333" evidence="5">
    <location>
        <begin position="41"/>
        <end position="634"/>
    </location>
</feature>
<dbReference type="PANTHER" id="PTHR42693:SF53">
    <property type="entry name" value="ENDO-4-O-SULFATASE"/>
    <property type="match status" value="1"/>
</dbReference>
<evidence type="ECO:0000256" key="1">
    <source>
        <dbReference type="ARBA" id="ARBA00008779"/>
    </source>
</evidence>
<name>A0A4R4RLD6_9ACTN</name>
<evidence type="ECO:0000313" key="8">
    <source>
        <dbReference type="Proteomes" id="UP000295621"/>
    </source>
</evidence>
<dbReference type="PROSITE" id="PS51318">
    <property type="entry name" value="TAT"/>
    <property type="match status" value="1"/>
</dbReference>
<dbReference type="GO" id="GO:0004065">
    <property type="term" value="F:arylsulfatase activity"/>
    <property type="evidence" value="ECO:0007669"/>
    <property type="project" value="TreeGrafter"/>
</dbReference>
<evidence type="ECO:0000256" key="3">
    <source>
        <dbReference type="ARBA" id="ARBA00022801"/>
    </source>
</evidence>
<dbReference type="InterPro" id="IPR050738">
    <property type="entry name" value="Sulfatase"/>
</dbReference>
<dbReference type="InterPro" id="IPR006311">
    <property type="entry name" value="TAT_signal"/>
</dbReference>
<dbReference type="Gene3D" id="3.40.720.10">
    <property type="entry name" value="Alkaline Phosphatase, subunit A"/>
    <property type="match status" value="1"/>
</dbReference>
<dbReference type="Proteomes" id="UP000295621">
    <property type="component" value="Unassembled WGS sequence"/>
</dbReference>
<dbReference type="InterPro" id="IPR017850">
    <property type="entry name" value="Alkaline_phosphatase_core_sf"/>
</dbReference>
<gene>
    <name evidence="7" type="ORF">E1212_15090</name>
</gene>
<dbReference type="AlphaFoldDB" id="A0A4R4RLD6"/>
<keyword evidence="8" id="KW-1185">Reference proteome</keyword>
<dbReference type="InterPro" id="IPR011989">
    <property type="entry name" value="ARM-like"/>
</dbReference>
<accession>A0A4R4RLD6</accession>
<dbReference type="GO" id="GO:0046872">
    <property type="term" value="F:metal ion binding"/>
    <property type="evidence" value="ECO:0007669"/>
    <property type="project" value="UniProtKB-KW"/>
</dbReference>
<dbReference type="RefSeq" id="WP_131983848.1">
    <property type="nucleotide sequence ID" value="NZ_SMKL01000031.1"/>
</dbReference>